<dbReference type="PRINTS" id="PR00598">
    <property type="entry name" value="HTHMARR"/>
</dbReference>
<dbReference type="STRING" id="1848.SAMN05443637_12516"/>
<dbReference type="PANTHER" id="PTHR33164:SF43">
    <property type="entry name" value="HTH-TYPE TRANSCRIPTIONAL REPRESSOR YETL"/>
    <property type="match status" value="1"/>
</dbReference>
<proteinExistence type="predicted"/>
<evidence type="ECO:0000313" key="2">
    <source>
        <dbReference type="EMBL" id="SHL34417.1"/>
    </source>
</evidence>
<dbReference type="Pfam" id="PF12802">
    <property type="entry name" value="MarR_2"/>
    <property type="match status" value="1"/>
</dbReference>
<keyword evidence="3" id="KW-1185">Reference proteome</keyword>
<dbReference type="GO" id="GO:0003700">
    <property type="term" value="F:DNA-binding transcription factor activity"/>
    <property type="evidence" value="ECO:0007669"/>
    <property type="project" value="InterPro"/>
</dbReference>
<dbReference type="GO" id="GO:0006950">
    <property type="term" value="P:response to stress"/>
    <property type="evidence" value="ECO:0007669"/>
    <property type="project" value="TreeGrafter"/>
</dbReference>
<organism evidence="2 3">
    <name type="scientific">Pseudonocardia thermophila</name>
    <dbReference type="NCBI Taxonomy" id="1848"/>
    <lineage>
        <taxon>Bacteria</taxon>
        <taxon>Bacillati</taxon>
        <taxon>Actinomycetota</taxon>
        <taxon>Actinomycetes</taxon>
        <taxon>Pseudonocardiales</taxon>
        <taxon>Pseudonocardiaceae</taxon>
        <taxon>Pseudonocardia</taxon>
    </lineage>
</organism>
<evidence type="ECO:0000313" key="3">
    <source>
        <dbReference type="Proteomes" id="UP000184363"/>
    </source>
</evidence>
<dbReference type="InterPro" id="IPR036390">
    <property type="entry name" value="WH_DNA-bd_sf"/>
</dbReference>
<protein>
    <submittedName>
        <fullName evidence="2">DNA-binding transcriptional regulator, MarR family</fullName>
    </submittedName>
</protein>
<dbReference type="SMART" id="SM00347">
    <property type="entry name" value="HTH_MARR"/>
    <property type="match status" value="1"/>
</dbReference>
<dbReference type="PROSITE" id="PS50995">
    <property type="entry name" value="HTH_MARR_2"/>
    <property type="match status" value="1"/>
</dbReference>
<gene>
    <name evidence="2" type="ORF">SAMN05443637_12516</name>
</gene>
<keyword evidence="2" id="KW-0238">DNA-binding</keyword>
<reference evidence="2 3" key="1">
    <citation type="submission" date="2016-11" db="EMBL/GenBank/DDBJ databases">
        <authorList>
            <person name="Jaros S."/>
            <person name="Januszkiewicz K."/>
            <person name="Wedrychowicz H."/>
        </authorList>
    </citation>
    <scope>NUCLEOTIDE SEQUENCE [LARGE SCALE GENOMIC DNA]</scope>
    <source>
        <strain evidence="2 3">DSM 43832</strain>
    </source>
</reference>
<dbReference type="SUPFAM" id="SSF46785">
    <property type="entry name" value="Winged helix' DNA-binding domain"/>
    <property type="match status" value="1"/>
</dbReference>
<evidence type="ECO:0000259" key="1">
    <source>
        <dbReference type="PROSITE" id="PS50995"/>
    </source>
</evidence>
<dbReference type="InterPro" id="IPR039422">
    <property type="entry name" value="MarR/SlyA-like"/>
</dbReference>
<dbReference type="Gene3D" id="1.10.10.10">
    <property type="entry name" value="Winged helix-like DNA-binding domain superfamily/Winged helix DNA-binding domain"/>
    <property type="match status" value="1"/>
</dbReference>
<feature type="domain" description="HTH marR-type" evidence="1">
    <location>
        <begin position="5"/>
        <end position="133"/>
    </location>
</feature>
<dbReference type="Proteomes" id="UP000184363">
    <property type="component" value="Unassembled WGS sequence"/>
</dbReference>
<dbReference type="RefSeq" id="WP_073459994.1">
    <property type="nucleotide sequence ID" value="NZ_CALGVN010000020.1"/>
</dbReference>
<dbReference type="EMBL" id="FRAP01000025">
    <property type="protein sequence ID" value="SHL34417.1"/>
    <property type="molecule type" value="Genomic_DNA"/>
</dbReference>
<accession>A0A1M6ZV97</accession>
<name>A0A1M6ZV97_PSETH</name>
<dbReference type="GO" id="GO:0003677">
    <property type="term" value="F:DNA binding"/>
    <property type="evidence" value="ECO:0007669"/>
    <property type="project" value="UniProtKB-KW"/>
</dbReference>
<dbReference type="OrthoDB" id="3694026at2"/>
<sequence>MSDGIPDALRALMRTVHAVEAALARRLGVGVTDVLALQILADRNAGTVELARQLGIRSASATALVDRLQAAGHLRRVPHTTDGRRVVLELTDSARTMVLAGLEPILDAVDDAVAELDPDERPAVEEFLRRITDAFEEFSKAG</sequence>
<dbReference type="PANTHER" id="PTHR33164">
    <property type="entry name" value="TRANSCRIPTIONAL REGULATOR, MARR FAMILY"/>
    <property type="match status" value="1"/>
</dbReference>
<dbReference type="AlphaFoldDB" id="A0A1M6ZV97"/>
<dbReference type="InterPro" id="IPR036388">
    <property type="entry name" value="WH-like_DNA-bd_sf"/>
</dbReference>
<dbReference type="InterPro" id="IPR000835">
    <property type="entry name" value="HTH_MarR-typ"/>
</dbReference>